<evidence type="ECO:0000256" key="1">
    <source>
        <dbReference type="ARBA" id="ARBA00022801"/>
    </source>
</evidence>
<sequence length="471" mass="51304">MPEMPVNLNLPEVKMTGFKGAVAGVVSCMAMLSSLEASALPLTGVYRGEVYSQPNLINAYSEWLGHNVTMGQGHQAKDSWANIENPTWQLQSWGNWVRAQPGRRLNYSVSMFPSGQGSLADCAAGIYDFRFRALANNMVAHGLQNSIIRLGWEFSGSWMPWYSGNGKQASFAGCFRRIVTAMRGAQPSAGFKFDWNPNYDIATADLAATYPGDAYVDYIGFDLYDQGWNGRYPVPSGCTGSCQLERWQNNWNVQFAPALSKFRTFAQSHNKPLSVPEWGVNDASTTGGGDNTFFVKQMLAFIFDPANNVGYHSYFDCQAGDGHHQLSDGDNNGGHSFQTEFPNAAAVFKTQHAALTHPPPSTGTPTAATATVSAAPVTRGAAFQVASSVTAPSATTVVVKYEIRSATTRELVSEKAYTSQAFTAGQTRAYSTSFVIPTSWPAGTYRVDTLVFSADWSKTLHYRNDTLFTAN</sequence>
<dbReference type="SUPFAM" id="SSF51445">
    <property type="entry name" value="(Trans)glycosidases"/>
    <property type="match status" value="1"/>
</dbReference>
<dbReference type="PROSITE" id="PS51764">
    <property type="entry name" value="GH26"/>
    <property type="match status" value="1"/>
</dbReference>
<gene>
    <name evidence="5" type="ORF">SAMN05443639_11049</name>
</gene>
<evidence type="ECO:0000313" key="6">
    <source>
        <dbReference type="Proteomes" id="UP000199181"/>
    </source>
</evidence>
<evidence type="ECO:0000256" key="3">
    <source>
        <dbReference type="PROSITE-ProRule" id="PRU01100"/>
    </source>
</evidence>
<dbReference type="EMBL" id="FOIJ01000010">
    <property type="protein sequence ID" value="SEU21787.1"/>
    <property type="molecule type" value="Genomic_DNA"/>
</dbReference>
<accession>A0A1I0KBN7</accession>
<comment type="similarity">
    <text evidence="3">Belongs to the glycosyl hydrolase 26 family.</text>
</comment>
<dbReference type="AlphaFoldDB" id="A0A1I0KBN7"/>
<dbReference type="GO" id="GO:0004553">
    <property type="term" value="F:hydrolase activity, hydrolyzing O-glycosyl compounds"/>
    <property type="evidence" value="ECO:0007669"/>
    <property type="project" value="InterPro"/>
</dbReference>
<name>A0A1I0KBN7_9BACT</name>
<protein>
    <submittedName>
        <fullName evidence="5">Glycosyl hydrolase family 26</fullName>
    </submittedName>
</protein>
<feature type="domain" description="GH26" evidence="4">
    <location>
        <begin position="26"/>
        <end position="329"/>
    </location>
</feature>
<organism evidence="5 6">
    <name type="scientific">Stigmatella erecta</name>
    <dbReference type="NCBI Taxonomy" id="83460"/>
    <lineage>
        <taxon>Bacteria</taxon>
        <taxon>Pseudomonadati</taxon>
        <taxon>Myxococcota</taxon>
        <taxon>Myxococcia</taxon>
        <taxon>Myxococcales</taxon>
        <taxon>Cystobacterineae</taxon>
        <taxon>Archangiaceae</taxon>
        <taxon>Stigmatella</taxon>
    </lineage>
</organism>
<keyword evidence="1 3" id="KW-0378">Hydrolase</keyword>
<dbReference type="Gene3D" id="3.20.20.80">
    <property type="entry name" value="Glycosidases"/>
    <property type="match status" value="1"/>
</dbReference>
<dbReference type="InterPro" id="IPR022790">
    <property type="entry name" value="GH26_dom"/>
</dbReference>
<reference evidence="6" key="1">
    <citation type="submission" date="2016-10" db="EMBL/GenBank/DDBJ databases">
        <authorList>
            <person name="Varghese N."/>
            <person name="Submissions S."/>
        </authorList>
    </citation>
    <scope>NUCLEOTIDE SEQUENCE [LARGE SCALE GENOMIC DNA]</scope>
    <source>
        <strain evidence="6">DSM 16858</strain>
    </source>
</reference>
<keyword evidence="2 3" id="KW-0326">Glycosidase</keyword>
<dbReference type="Proteomes" id="UP000199181">
    <property type="component" value="Unassembled WGS sequence"/>
</dbReference>
<dbReference type="Pfam" id="PF02156">
    <property type="entry name" value="Glyco_hydro_26"/>
    <property type="match status" value="1"/>
</dbReference>
<evidence type="ECO:0000259" key="4">
    <source>
        <dbReference type="PROSITE" id="PS51764"/>
    </source>
</evidence>
<evidence type="ECO:0000256" key="2">
    <source>
        <dbReference type="ARBA" id="ARBA00023295"/>
    </source>
</evidence>
<dbReference type="InterPro" id="IPR017853">
    <property type="entry name" value="GH"/>
</dbReference>
<feature type="active site" description="Proton donor" evidence="3">
    <location>
        <position position="153"/>
    </location>
</feature>
<evidence type="ECO:0000313" key="5">
    <source>
        <dbReference type="EMBL" id="SEU21787.1"/>
    </source>
</evidence>
<proteinExistence type="inferred from homology"/>
<feature type="active site" description="Nucleophile" evidence="3">
    <location>
        <position position="277"/>
    </location>
</feature>
<keyword evidence="6" id="KW-1185">Reference proteome</keyword>